<proteinExistence type="predicted"/>
<feature type="coiled-coil region" evidence="1">
    <location>
        <begin position="28"/>
        <end position="55"/>
    </location>
</feature>
<organism evidence="3 4">
    <name type="scientific">Heterorhabditis bacteriophora</name>
    <name type="common">Entomopathogenic nematode worm</name>
    <dbReference type="NCBI Taxonomy" id="37862"/>
    <lineage>
        <taxon>Eukaryota</taxon>
        <taxon>Metazoa</taxon>
        <taxon>Ecdysozoa</taxon>
        <taxon>Nematoda</taxon>
        <taxon>Chromadorea</taxon>
        <taxon>Rhabditida</taxon>
        <taxon>Rhabditina</taxon>
        <taxon>Rhabditomorpha</taxon>
        <taxon>Strongyloidea</taxon>
        <taxon>Heterorhabditidae</taxon>
        <taxon>Heterorhabditis</taxon>
    </lineage>
</organism>
<reference evidence="4" key="1">
    <citation type="submission" date="2016-11" db="UniProtKB">
        <authorList>
            <consortium name="WormBaseParasite"/>
        </authorList>
    </citation>
    <scope>IDENTIFICATION</scope>
</reference>
<evidence type="ECO:0000313" key="4">
    <source>
        <dbReference type="WBParaSite" id="Hba_06559"/>
    </source>
</evidence>
<keyword evidence="3" id="KW-1185">Reference proteome</keyword>
<evidence type="ECO:0000256" key="1">
    <source>
        <dbReference type="SAM" id="Coils"/>
    </source>
</evidence>
<dbReference type="Proteomes" id="UP000095283">
    <property type="component" value="Unplaced"/>
</dbReference>
<accession>A0A1I7WN50</accession>
<evidence type="ECO:0000313" key="3">
    <source>
        <dbReference type="Proteomes" id="UP000095283"/>
    </source>
</evidence>
<feature type="region of interest" description="Disordered" evidence="2">
    <location>
        <begin position="1"/>
        <end position="21"/>
    </location>
</feature>
<dbReference type="AlphaFoldDB" id="A0A1I7WN50"/>
<evidence type="ECO:0000256" key="2">
    <source>
        <dbReference type="SAM" id="MobiDB-lite"/>
    </source>
</evidence>
<sequence>MTDENGAPQNSEDESTACYSGNGLHVSITELELEIKDLERMLKQERNEKRRIKAEAQYHVNMNYWIRLFMRQKEIQKQPK</sequence>
<protein>
    <submittedName>
        <fullName evidence="4">Uncharacterized protein</fullName>
    </submittedName>
</protein>
<name>A0A1I7WN50_HETBA</name>
<dbReference type="WBParaSite" id="Hba_06559">
    <property type="protein sequence ID" value="Hba_06559"/>
    <property type="gene ID" value="Hba_06559"/>
</dbReference>
<keyword evidence="1" id="KW-0175">Coiled coil</keyword>